<evidence type="ECO:0000313" key="1">
    <source>
        <dbReference type="EMBL" id="EMI54152.1"/>
    </source>
</evidence>
<accession>M5TY60</accession>
<comment type="caution">
    <text evidence="1">The sequence shown here is derived from an EMBL/GenBank/DDBJ whole genome shotgun (WGS) entry which is preliminary data.</text>
</comment>
<keyword evidence="2" id="KW-1185">Reference proteome</keyword>
<dbReference type="Proteomes" id="UP000011885">
    <property type="component" value="Unassembled WGS sequence"/>
</dbReference>
<protein>
    <submittedName>
        <fullName evidence="1">Uncharacterized protein</fullName>
    </submittedName>
</protein>
<proteinExistence type="predicted"/>
<dbReference type="EMBL" id="ANOH01000295">
    <property type="protein sequence ID" value="EMI54152.1"/>
    <property type="molecule type" value="Genomic_DNA"/>
</dbReference>
<reference evidence="1 2" key="1">
    <citation type="journal article" date="2013" name="Mar. Genomics">
        <title>Expression of sulfatases in Rhodopirellula baltica and the diversity of sulfatases in the genus Rhodopirellula.</title>
        <authorList>
            <person name="Wegner C.E."/>
            <person name="Richter-Heitmann T."/>
            <person name="Klindworth A."/>
            <person name="Klockow C."/>
            <person name="Richter M."/>
            <person name="Achstetter T."/>
            <person name="Glockner F.O."/>
            <person name="Harder J."/>
        </authorList>
    </citation>
    <scope>NUCLEOTIDE SEQUENCE [LARGE SCALE GENOMIC DNA]</scope>
    <source>
        <strain evidence="1 2">SM41</strain>
    </source>
</reference>
<dbReference type="AlphaFoldDB" id="M5TY60"/>
<sequence length="134" mass="15192">LTEHALQVTIKLCEIIQLDAAARRMLDAGDFVDWSANDEGEILITLSTEKMEDPLRYMAEHVEANGFSIEEMEIPREAIPILELGPNGTPKVKPGQTRFVSPEDAFEQGLITETQFEQLKIERDAEIRRNPPSW</sequence>
<dbReference type="RefSeq" id="WP_008682945.1">
    <property type="nucleotide sequence ID" value="NZ_ANOH01000295.1"/>
</dbReference>
<gene>
    <name evidence="1" type="ORF">RSSM_04407</name>
</gene>
<name>M5TY60_9BACT</name>
<feature type="non-terminal residue" evidence="1">
    <location>
        <position position="1"/>
    </location>
</feature>
<organism evidence="1 2">
    <name type="scientific">Rhodopirellula sallentina SM41</name>
    <dbReference type="NCBI Taxonomy" id="1263870"/>
    <lineage>
        <taxon>Bacteria</taxon>
        <taxon>Pseudomonadati</taxon>
        <taxon>Planctomycetota</taxon>
        <taxon>Planctomycetia</taxon>
        <taxon>Pirellulales</taxon>
        <taxon>Pirellulaceae</taxon>
        <taxon>Rhodopirellula</taxon>
    </lineage>
</organism>
<evidence type="ECO:0000313" key="2">
    <source>
        <dbReference type="Proteomes" id="UP000011885"/>
    </source>
</evidence>
<dbReference type="PATRIC" id="fig|1263870.3.peg.4661"/>